<dbReference type="InterPro" id="IPR045773">
    <property type="entry name" value="DUF6226"/>
</dbReference>
<feature type="compositionally biased region" description="Basic and acidic residues" evidence="1">
    <location>
        <begin position="83"/>
        <end position="93"/>
    </location>
</feature>
<dbReference type="Pfam" id="PF19736">
    <property type="entry name" value="DUF6226"/>
    <property type="match status" value="1"/>
</dbReference>
<comment type="caution">
    <text evidence="2">The sequence shown here is derived from an EMBL/GenBank/DDBJ whole genome shotgun (WGS) entry which is preliminary data.</text>
</comment>
<reference evidence="2" key="1">
    <citation type="submission" date="2019-07" db="EMBL/GenBank/DDBJ databases">
        <title>Genomic Encyclopedia of Type Strains, Phase IV (KMG-IV): sequencing the most valuable type-strain genomes for metagenomic binning, comparative biology and taxonomic classification.</title>
        <authorList>
            <person name="Goeker M."/>
        </authorList>
    </citation>
    <scope>NUCLEOTIDE SEQUENCE</scope>
    <source>
        <strain evidence="2">DSM 44596</strain>
    </source>
</reference>
<accession>A0A652YMH5</accession>
<gene>
    <name evidence="2" type="ORF">FNL38_106311</name>
</gene>
<feature type="region of interest" description="Disordered" evidence="1">
    <location>
        <begin position="70"/>
        <end position="93"/>
    </location>
</feature>
<proteinExistence type="predicted"/>
<evidence type="ECO:0000256" key="1">
    <source>
        <dbReference type="SAM" id="MobiDB-lite"/>
    </source>
</evidence>
<organism evidence="2">
    <name type="scientific">Nocardia globerula</name>
    <dbReference type="NCBI Taxonomy" id="1818"/>
    <lineage>
        <taxon>Bacteria</taxon>
        <taxon>Bacillati</taxon>
        <taxon>Actinomycetota</taxon>
        <taxon>Actinomycetes</taxon>
        <taxon>Mycobacteriales</taxon>
        <taxon>Nocardiaceae</taxon>
        <taxon>Nocardia</taxon>
    </lineage>
</organism>
<dbReference type="AlphaFoldDB" id="A0A652YMH5"/>
<protein>
    <submittedName>
        <fullName evidence="2">Uncharacterized protein</fullName>
    </submittedName>
</protein>
<evidence type="ECO:0000313" key="2">
    <source>
        <dbReference type="EMBL" id="TYQ02491.1"/>
    </source>
</evidence>
<name>A0A652YMH5_NOCGL</name>
<sequence length="306" mass="33164">MTGTALSGRVKSLSTGNVHAMATDPARSWWERCNDGVRSMHETGWGESTSVLSREICELLDDVDEQFALTGAHTPEWPNPYKDGPDRAEADYERSTNPEKYLIVVARVQAWTTVLLDRGWAREASPVRWALRPFDSGGADTVLEPTADGAVPLILTTHTPVDSNHPFNISISAGDPAVCLASIPDCACDGCDSGSATLLEEIDTWVLSVVDGSLHVDVAGNYSSVRTSFGTRGSTVQNLDGPTEFTAAPWPANWTARPLASQIRTAHPDPPFPRTVFGTAAREGFRRLLRKPGVAGASQIYWRTDE</sequence>
<dbReference type="EMBL" id="VNIQ01000006">
    <property type="protein sequence ID" value="TYQ02491.1"/>
    <property type="molecule type" value="Genomic_DNA"/>
</dbReference>